<keyword evidence="5" id="KW-0408">Iron</keyword>
<feature type="domain" description="Fe2OG dioxygenase" evidence="7">
    <location>
        <begin position="719"/>
        <end position="854"/>
    </location>
</feature>
<keyword evidence="3" id="KW-0223">Dioxygenase</keyword>
<evidence type="ECO:0000256" key="1">
    <source>
        <dbReference type="ARBA" id="ARBA00001961"/>
    </source>
</evidence>
<keyword evidence="2" id="KW-0479">Metal-binding</keyword>
<evidence type="ECO:0000256" key="2">
    <source>
        <dbReference type="ARBA" id="ARBA00022723"/>
    </source>
</evidence>
<dbReference type="InterPro" id="IPR044862">
    <property type="entry name" value="Pro_4_hyd_alph_FE2OG_OXY"/>
</dbReference>
<reference evidence="8 9" key="1">
    <citation type="journal article" date="2020" name="G3 (Bethesda)">
        <title>Improved Reference Genome for Cyclotella cryptica CCMP332, a Model for Cell Wall Morphogenesis, Salinity Adaptation, and Lipid Production in Diatoms (Bacillariophyta).</title>
        <authorList>
            <person name="Roberts W.R."/>
            <person name="Downey K.M."/>
            <person name="Ruck E.C."/>
            <person name="Traller J.C."/>
            <person name="Alverson A.J."/>
        </authorList>
    </citation>
    <scope>NUCLEOTIDE SEQUENCE [LARGE SCALE GENOMIC DNA]</scope>
    <source>
        <strain evidence="8 9">CCMP332</strain>
    </source>
</reference>
<feature type="region of interest" description="Disordered" evidence="6">
    <location>
        <begin position="1"/>
        <end position="52"/>
    </location>
</feature>
<gene>
    <name evidence="8" type="ORF">HJC23_003414</name>
</gene>
<dbReference type="PROSITE" id="PS51471">
    <property type="entry name" value="FE2OG_OXY"/>
    <property type="match status" value="1"/>
</dbReference>
<protein>
    <recommendedName>
        <fullName evidence="7">Fe2OG dioxygenase domain-containing protein</fullName>
    </recommendedName>
</protein>
<evidence type="ECO:0000256" key="5">
    <source>
        <dbReference type="ARBA" id="ARBA00023004"/>
    </source>
</evidence>
<accession>A0ABD3QRW5</accession>
<dbReference type="Proteomes" id="UP001516023">
    <property type="component" value="Unassembled WGS sequence"/>
</dbReference>
<dbReference type="GO" id="GO:0051213">
    <property type="term" value="F:dioxygenase activity"/>
    <property type="evidence" value="ECO:0007669"/>
    <property type="project" value="UniProtKB-KW"/>
</dbReference>
<sequence>MTEEYDDDHHDDDDQSSSSDGEESKSEDSNEEDLDHDYDEIPSNECAGYPTSTKQHVSSEIKQHILAVAIAILAAVTTHAQINGGFDSWKTELAKDWNAIRSSFTSRGESSKTVGKSTAGIPRASPSGGDRAPYAAPSMDAIPTELRQRALQKALGTNSGHKTTILDDSRAAIGHARATAFRRTAGLTFCPPTVMEVAGVSQSQINGLVDLEFILPLDPSVRVLHSYYLGDALGSDSSFVYDNVNIFGSFDSDVILTDIDVVHEQEGTEGALTLERIRSILESHLGEVMVNDEHVCLLQQYTEHKQSGRSIRGRTKVYERPRVSTFYQNKYSSTAGNALSVSREPTEKILPASLTFTGFATKFINLSIQSINLYWDGGHISSGPKAGQMHSVLVGIIPGMESIGTASFPGHSFFVTPTYDKAHVLQRWTVTEDDVVLYYDPLENLSIEDQKREVQKLCDTGKWSQKQKFAREAWIVDRSFGRDYLVKTGRHWLSVFPQPFLDHLDIDLAVGEARNVLMGNTGVNHQGIHLWNAGFIGQVHTFETSHLYFIDVPSTLSPLTKDDYRPEADEQRRLTMRKYQSSQTKRVSIASNATMSLSLKVISCAPRVLEVKKFLSPVEVQHLIDLASGAKGDVSMQRSSVLASGIKNRKDQKIRDTAKQDTRSSTGGWIHREHDVIVDGIFRRVADLLNIDERMMRDQRPPHLIGAEDTESLPTHDRIVEAMQLLRYGPGEEYTPHHDFTYPSIENRYQPRRYATVLMYLTGEGDVVEEGIRRSRSRKNGNADASDGLEGGETTFPRAITTEFHDGVKVQPQSGKAVLFYNVLPDGNLDDLSQHSGGKVVSGVKYVANIWVWDPIIA</sequence>
<dbReference type="InterPro" id="IPR045054">
    <property type="entry name" value="P4HA-like"/>
</dbReference>
<feature type="region of interest" description="Disordered" evidence="6">
    <location>
        <begin position="772"/>
        <end position="794"/>
    </location>
</feature>
<dbReference type="SMART" id="SM00702">
    <property type="entry name" value="P4Hc"/>
    <property type="match status" value="1"/>
</dbReference>
<dbReference type="Gene3D" id="2.60.120.620">
    <property type="entry name" value="q2cbj1_9rhob like domain"/>
    <property type="match status" value="1"/>
</dbReference>
<feature type="compositionally biased region" description="Polar residues" evidence="6">
    <location>
        <begin position="105"/>
        <end position="116"/>
    </location>
</feature>
<dbReference type="PANTHER" id="PTHR10869:SF226">
    <property type="entry name" value="PROLYL 4-HYDROXYLASE ALPHA SUBUNIT DOMAIN-CONTAINING PROTEIN"/>
    <property type="match status" value="1"/>
</dbReference>
<dbReference type="InterPro" id="IPR005123">
    <property type="entry name" value="Oxoglu/Fe-dep_dioxygenase_dom"/>
</dbReference>
<dbReference type="InterPro" id="IPR006620">
    <property type="entry name" value="Pro_4_hyd_alph"/>
</dbReference>
<dbReference type="Pfam" id="PF13640">
    <property type="entry name" value="2OG-FeII_Oxy_3"/>
    <property type="match status" value="1"/>
</dbReference>
<evidence type="ECO:0000313" key="8">
    <source>
        <dbReference type="EMBL" id="KAL3803139.1"/>
    </source>
</evidence>
<evidence type="ECO:0000256" key="4">
    <source>
        <dbReference type="ARBA" id="ARBA00023002"/>
    </source>
</evidence>
<feature type="compositionally biased region" description="Acidic residues" evidence="6">
    <location>
        <begin position="1"/>
        <end position="15"/>
    </location>
</feature>
<dbReference type="PANTHER" id="PTHR10869">
    <property type="entry name" value="PROLYL 4-HYDROXYLASE ALPHA SUBUNIT"/>
    <property type="match status" value="1"/>
</dbReference>
<evidence type="ECO:0000259" key="7">
    <source>
        <dbReference type="PROSITE" id="PS51471"/>
    </source>
</evidence>
<feature type="region of interest" description="Disordered" evidence="6">
    <location>
        <begin position="105"/>
        <end position="133"/>
    </location>
</feature>
<proteinExistence type="predicted"/>
<keyword evidence="9" id="KW-1185">Reference proteome</keyword>
<keyword evidence="4" id="KW-0560">Oxidoreductase</keyword>
<evidence type="ECO:0000256" key="3">
    <source>
        <dbReference type="ARBA" id="ARBA00022964"/>
    </source>
</evidence>
<name>A0ABD3QRW5_9STRA</name>
<dbReference type="GO" id="GO:0046872">
    <property type="term" value="F:metal ion binding"/>
    <property type="evidence" value="ECO:0007669"/>
    <property type="project" value="UniProtKB-KW"/>
</dbReference>
<evidence type="ECO:0000313" key="9">
    <source>
        <dbReference type="Proteomes" id="UP001516023"/>
    </source>
</evidence>
<comment type="cofactor">
    <cofactor evidence="1">
        <name>L-ascorbate</name>
        <dbReference type="ChEBI" id="CHEBI:38290"/>
    </cofactor>
</comment>
<dbReference type="EMBL" id="JABMIG020000015">
    <property type="protein sequence ID" value="KAL3803139.1"/>
    <property type="molecule type" value="Genomic_DNA"/>
</dbReference>
<feature type="compositionally biased region" description="Acidic residues" evidence="6">
    <location>
        <begin position="29"/>
        <end position="42"/>
    </location>
</feature>
<organism evidence="8 9">
    <name type="scientific">Cyclotella cryptica</name>
    <dbReference type="NCBI Taxonomy" id="29204"/>
    <lineage>
        <taxon>Eukaryota</taxon>
        <taxon>Sar</taxon>
        <taxon>Stramenopiles</taxon>
        <taxon>Ochrophyta</taxon>
        <taxon>Bacillariophyta</taxon>
        <taxon>Coscinodiscophyceae</taxon>
        <taxon>Thalassiosirophycidae</taxon>
        <taxon>Stephanodiscales</taxon>
        <taxon>Stephanodiscaceae</taxon>
        <taxon>Cyclotella</taxon>
    </lineage>
</organism>
<comment type="caution">
    <text evidence="8">The sequence shown here is derived from an EMBL/GenBank/DDBJ whole genome shotgun (WGS) entry which is preliminary data.</text>
</comment>
<dbReference type="AlphaFoldDB" id="A0ABD3QRW5"/>
<evidence type="ECO:0000256" key="6">
    <source>
        <dbReference type="SAM" id="MobiDB-lite"/>
    </source>
</evidence>